<feature type="domain" description="Major facilitator superfamily (MFS) profile" evidence="7">
    <location>
        <begin position="11"/>
        <end position="385"/>
    </location>
</feature>
<keyword evidence="4 6" id="KW-1133">Transmembrane helix</keyword>
<dbReference type="GO" id="GO:0005886">
    <property type="term" value="C:plasma membrane"/>
    <property type="evidence" value="ECO:0007669"/>
    <property type="project" value="UniProtKB-SubCell"/>
</dbReference>
<comment type="subcellular location">
    <subcellularLocation>
        <location evidence="1">Cell membrane</location>
        <topology evidence="1">Multi-pass membrane protein</topology>
    </subcellularLocation>
</comment>
<dbReference type="PROSITE" id="PS50850">
    <property type="entry name" value="MFS"/>
    <property type="match status" value="1"/>
</dbReference>
<reference evidence="8 9" key="1">
    <citation type="submission" date="2016-11" db="EMBL/GenBank/DDBJ databases">
        <authorList>
            <person name="Jaros S."/>
            <person name="Januszkiewicz K."/>
            <person name="Wedrychowicz H."/>
        </authorList>
    </citation>
    <scope>NUCLEOTIDE SEQUENCE [LARGE SCALE GENOMIC DNA]</scope>
    <source>
        <strain evidence="8 9">DSM 100565</strain>
    </source>
</reference>
<evidence type="ECO:0000313" key="8">
    <source>
        <dbReference type="EMBL" id="SHJ12330.1"/>
    </source>
</evidence>
<evidence type="ECO:0000256" key="2">
    <source>
        <dbReference type="ARBA" id="ARBA00022475"/>
    </source>
</evidence>
<evidence type="ECO:0000256" key="5">
    <source>
        <dbReference type="ARBA" id="ARBA00023136"/>
    </source>
</evidence>
<feature type="transmembrane region" description="Helical" evidence="6">
    <location>
        <begin position="340"/>
        <end position="357"/>
    </location>
</feature>
<sequence>MSPNDRGNWPLILALWGAGLGAAAQYGKISVIYDLLPAVWPGAGARLGWAVGLVGAVGIVLGVVAGMGVARIGYRRSLLWALWLGAALSAVQAAGLPFGWFLASRVIEGASHLAIVVAAPTLIAALATDRDRGLALTLWGTFFGVTFALIAWAGRPLALGPGPEALFAAHALCMGILALVLGQGLRTLPPTPGPPLRLGNLLAEHAALYASPRLAAAGIGWLFYTFCFVALLTLLPPFLPEGSRAAVQGLAPLAAIAVSMTLGVVALRRFSAVRVVVAGFLASALAALWLWAVPGSPVAAVAVIGVMGLVQGASFAAVAELNETPADRARANGAMAQMGNIGNTLGTPVIAAVTAGAGYGGMMAGVTAIFVAGAAAHLALAARRRAVIRR</sequence>
<dbReference type="STRING" id="1447782.SAMN05444417_2867"/>
<evidence type="ECO:0000256" key="3">
    <source>
        <dbReference type="ARBA" id="ARBA00022692"/>
    </source>
</evidence>
<feature type="transmembrane region" description="Helical" evidence="6">
    <location>
        <begin position="221"/>
        <end position="239"/>
    </location>
</feature>
<evidence type="ECO:0000313" key="9">
    <source>
        <dbReference type="Proteomes" id="UP000184292"/>
    </source>
</evidence>
<feature type="transmembrane region" description="Helical" evidence="6">
    <location>
        <begin position="109"/>
        <end position="127"/>
    </location>
</feature>
<dbReference type="InterPro" id="IPR011701">
    <property type="entry name" value="MFS"/>
</dbReference>
<dbReference type="InterPro" id="IPR020846">
    <property type="entry name" value="MFS_dom"/>
</dbReference>
<feature type="transmembrane region" description="Helical" evidence="6">
    <location>
        <begin position="134"/>
        <end position="153"/>
    </location>
</feature>
<dbReference type="GO" id="GO:0022857">
    <property type="term" value="F:transmembrane transporter activity"/>
    <property type="evidence" value="ECO:0007669"/>
    <property type="project" value="InterPro"/>
</dbReference>
<dbReference type="PANTHER" id="PTHR43124:SF3">
    <property type="entry name" value="CHLORAMPHENICOL EFFLUX PUMP RV0191"/>
    <property type="match status" value="1"/>
</dbReference>
<feature type="transmembrane region" description="Helical" evidence="6">
    <location>
        <begin position="363"/>
        <end position="382"/>
    </location>
</feature>
<gene>
    <name evidence="8" type="ORF">SAMN05444417_2867</name>
</gene>
<dbReference type="PANTHER" id="PTHR43124">
    <property type="entry name" value="PURINE EFFLUX PUMP PBUE"/>
    <property type="match status" value="1"/>
</dbReference>
<dbReference type="CDD" id="cd06174">
    <property type="entry name" value="MFS"/>
    <property type="match status" value="1"/>
</dbReference>
<keyword evidence="9" id="KW-1185">Reference proteome</keyword>
<dbReference type="InterPro" id="IPR050189">
    <property type="entry name" value="MFS_Efflux_Transporters"/>
</dbReference>
<feature type="transmembrane region" description="Helical" evidence="6">
    <location>
        <begin position="47"/>
        <end position="69"/>
    </location>
</feature>
<name>A0A1M6GR13_9RHOB</name>
<feature type="transmembrane region" description="Helical" evidence="6">
    <location>
        <begin position="272"/>
        <end position="292"/>
    </location>
</feature>
<proteinExistence type="predicted"/>
<keyword evidence="3 6" id="KW-0812">Transmembrane</keyword>
<accession>A0A1M6GR13</accession>
<dbReference type="Pfam" id="PF07690">
    <property type="entry name" value="MFS_1"/>
    <property type="match status" value="1"/>
</dbReference>
<feature type="transmembrane region" description="Helical" evidence="6">
    <location>
        <begin position="298"/>
        <end position="319"/>
    </location>
</feature>
<feature type="transmembrane region" description="Helical" evidence="6">
    <location>
        <begin position="81"/>
        <end position="103"/>
    </location>
</feature>
<evidence type="ECO:0000256" key="4">
    <source>
        <dbReference type="ARBA" id="ARBA00022989"/>
    </source>
</evidence>
<dbReference type="AlphaFoldDB" id="A0A1M6GR13"/>
<dbReference type="Gene3D" id="1.20.1250.20">
    <property type="entry name" value="MFS general substrate transporter like domains"/>
    <property type="match status" value="1"/>
</dbReference>
<dbReference type="InterPro" id="IPR036259">
    <property type="entry name" value="MFS_trans_sf"/>
</dbReference>
<feature type="transmembrane region" description="Helical" evidence="6">
    <location>
        <begin position="165"/>
        <end position="182"/>
    </location>
</feature>
<dbReference type="Proteomes" id="UP000184292">
    <property type="component" value="Unassembled WGS sequence"/>
</dbReference>
<dbReference type="OrthoDB" id="6095882at2"/>
<keyword evidence="2" id="KW-1003">Cell membrane</keyword>
<organism evidence="8 9">
    <name type="scientific">Wenxinia saemankumensis</name>
    <dbReference type="NCBI Taxonomy" id="1447782"/>
    <lineage>
        <taxon>Bacteria</taxon>
        <taxon>Pseudomonadati</taxon>
        <taxon>Pseudomonadota</taxon>
        <taxon>Alphaproteobacteria</taxon>
        <taxon>Rhodobacterales</taxon>
        <taxon>Roseobacteraceae</taxon>
        <taxon>Wenxinia</taxon>
    </lineage>
</organism>
<dbReference type="RefSeq" id="WP_073332227.1">
    <property type="nucleotide sequence ID" value="NZ_FQYO01000005.1"/>
</dbReference>
<keyword evidence="5 6" id="KW-0472">Membrane</keyword>
<protein>
    <submittedName>
        <fullName evidence="8">Predicted arabinose efflux permease, MFS family</fullName>
    </submittedName>
</protein>
<dbReference type="SUPFAM" id="SSF103473">
    <property type="entry name" value="MFS general substrate transporter"/>
    <property type="match status" value="1"/>
</dbReference>
<feature type="transmembrane region" description="Helical" evidence="6">
    <location>
        <begin position="245"/>
        <end position="265"/>
    </location>
</feature>
<dbReference type="EMBL" id="FQYO01000005">
    <property type="protein sequence ID" value="SHJ12330.1"/>
    <property type="molecule type" value="Genomic_DNA"/>
</dbReference>
<evidence type="ECO:0000256" key="6">
    <source>
        <dbReference type="SAM" id="Phobius"/>
    </source>
</evidence>
<evidence type="ECO:0000259" key="7">
    <source>
        <dbReference type="PROSITE" id="PS50850"/>
    </source>
</evidence>
<evidence type="ECO:0000256" key="1">
    <source>
        <dbReference type="ARBA" id="ARBA00004651"/>
    </source>
</evidence>